<feature type="compositionally biased region" description="Basic and acidic residues" evidence="1">
    <location>
        <begin position="607"/>
        <end position="618"/>
    </location>
</feature>
<feature type="compositionally biased region" description="Basic and acidic residues" evidence="1">
    <location>
        <begin position="274"/>
        <end position="286"/>
    </location>
</feature>
<proteinExistence type="predicted"/>
<sequence length="1179" mass="129174">MMRSSSPVRRPSSPLRRPLSPAERKGRSSLRYPPHNQQNGTNKASPSFLSCFIGESQSTKRSVMQTHLLGMNCYCLKANCSGIVHVVEMDRVLTSPCFDFPIYSLETRRIVKCNKCFYVSSLQAHRLNSIGKGKLPVVKLARAAAANANDESKSATCDSTKATRGGVGYVNKTSTVDHRKRADDKQSTSSSSIYSKTSTGNPRGASITSSSRISSTGDNPNTNTSYSDNKKHVSIVDGHKVIHHQGGGSKGNDVYQIVGVNDHARDNSFPPLDNNEKDEPYPKPTDEDSAEAAAHIAQLIEAIKATGAEDEALQIASLIRKIQAQGDWFGGGKTSSPREPDGGRASQARESRDLSYDQLVGGREMLAVDDDRVEPPEWLFVKSKDEGDVSTDISGLHSTLKIQNDPPIQSSTTTSRRSGEIRRIPIARVASPHRGLDPPNPASEASGSEASGISEVRATISRKSKRSGHSRVTPHEASPVSRRSGQSRVVPIDASPMSRSGQTRFSASQVSRKTKSSSPARGGFSSSRALSQKSRSGESSDSQVSHAQPNRSVSSSSKLGGSISREASHGHPNRSESSSSRRRGEKSLASQELAGPSDLIQYIARAKNAETKTRDPPQRNRMSAPADNEPNATRNTTGSGIGSSDPPVYAAQRVSRAQQEPGGTKAKYKDPKGRRRRSTPSRSSNLTNPNRKHIKEAGHDVHRDPEEAHQPEHYHVTCVVEDSRDDAPAGRAPELYSARGRVEADQQEHVYHGHPPQIVEQDNGGVDQVYPGHSHGHGTLDVGRNHTQVHYQQLSPTIRVAGNEAALVRKPEPSPANAAGVGDGHDSTTIRQTGHYKAQPAQHPSQGYPRAGQNSEVRDGDGGLQACLSDYDPRSTTTVLSPGMLRADEIDQGLMRVADEVDRSMRRVSDEIDRSSRAASAEGIQRMVDELDPYEAAYPVTPDTGRLRPVLPSPRSIPAMSTPIPLRARNHERERSRSRSRQRNNASPHVAIDYRRERSQSRERSQGPYIPSNYQTERSRSRQRSPHVDTYNQRERSHSRQRSLHVATNGQRERPHSRQSSRGRSEVPSDIAMAHGANDLFSLPAVQAPDKHLATADLPKHEEVDKSVDDIIKETVTVMRSSIPRSATAIAPVMPELPRKKKIRRRKAEKRVPEVPLVTIKREMYPNAYFQDITVPRDE</sequence>
<feature type="region of interest" description="Disordered" evidence="1">
    <location>
        <begin position="810"/>
        <end position="860"/>
    </location>
</feature>
<feature type="region of interest" description="Disordered" evidence="1">
    <location>
        <begin position="263"/>
        <end position="287"/>
    </location>
</feature>
<feature type="region of interest" description="Disordered" evidence="1">
    <location>
        <begin position="937"/>
        <end position="1068"/>
    </location>
</feature>
<feature type="compositionally biased region" description="Basic and acidic residues" evidence="1">
    <location>
        <begin position="175"/>
        <end position="186"/>
    </location>
</feature>
<name>A0A9N8DLK1_9STRA</name>
<feature type="compositionally biased region" description="Basic and acidic residues" evidence="1">
    <location>
        <begin position="336"/>
        <end position="355"/>
    </location>
</feature>
<feature type="compositionally biased region" description="Low complexity" evidence="1">
    <location>
        <begin position="516"/>
        <end position="534"/>
    </location>
</feature>
<evidence type="ECO:0000256" key="1">
    <source>
        <dbReference type="SAM" id="MobiDB-lite"/>
    </source>
</evidence>
<accession>A0A9N8DLK1</accession>
<reference evidence="2" key="1">
    <citation type="submission" date="2020-06" db="EMBL/GenBank/DDBJ databases">
        <authorList>
            <consortium name="Plant Systems Biology data submission"/>
        </authorList>
    </citation>
    <scope>NUCLEOTIDE SEQUENCE</scope>
    <source>
        <strain evidence="2">D6</strain>
    </source>
</reference>
<feature type="compositionally biased region" description="Low complexity" evidence="1">
    <location>
        <begin position="1"/>
        <end position="21"/>
    </location>
</feature>
<feature type="compositionally biased region" description="Polar residues" evidence="1">
    <location>
        <begin position="397"/>
        <end position="416"/>
    </location>
</feature>
<comment type="caution">
    <text evidence="2">The sequence shown here is derived from an EMBL/GenBank/DDBJ whole genome shotgun (WGS) entry which is preliminary data.</text>
</comment>
<evidence type="ECO:0000313" key="3">
    <source>
        <dbReference type="Proteomes" id="UP001153069"/>
    </source>
</evidence>
<feature type="compositionally biased region" description="Low complexity" evidence="1">
    <location>
        <begin position="442"/>
        <end position="455"/>
    </location>
</feature>
<feature type="compositionally biased region" description="Basic and acidic residues" evidence="1">
    <location>
        <begin position="695"/>
        <end position="712"/>
    </location>
</feature>
<feature type="compositionally biased region" description="Low complexity" evidence="1">
    <location>
        <begin position="552"/>
        <end position="564"/>
    </location>
</feature>
<organism evidence="2 3">
    <name type="scientific">Seminavis robusta</name>
    <dbReference type="NCBI Taxonomy" id="568900"/>
    <lineage>
        <taxon>Eukaryota</taxon>
        <taxon>Sar</taxon>
        <taxon>Stramenopiles</taxon>
        <taxon>Ochrophyta</taxon>
        <taxon>Bacillariophyta</taxon>
        <taxon>Bacillariophyceae</taxon>
        <taxon>Bacillariophycidae</taxon>
        <taxon>Naviculales</taxon>
        <taxon>Naviculaceae</taxon>
        <taxon>Seminavis</taxon>
    </lineage>
</organism>
<gene>
    <name evidence="2" type="ORF">SEMRO_191_G082310.1</name>
</gene>
<feature type="region of interest" description="Disordered" evidence="1">
    <location>
        <begin position="397"/>
        <end position="712"/>
    </location>
</feature>
<dbReference type="Proteomes" id="UP001153069">
    <property type="component" value="Unassembled WGS sequence"/>
</dbReference>
<feature type="compositionally biased region" description="Basic and acidic residues" evidence="1">
    <location>
        <begin position="992"/>
        <end position="1005"/>
    </location>
</feature>
<evidence type="ECO:0000313" key="2">
    <source>
        <dbReference type="EMBL" id="CAB9504285.1"/>
    </source>
</evidence>
<protein>
    <submittedName>
        <fullName evidence="2">Uncharacterized protein</fullName>
    </submittedName>
</protein>
<feature type="compositionally biased region" description="Polar residues" evidence="1">
    <location>
        <begin position="537"/>
        <end position="551"/>
    </location>
</feature>
<feature type="compositionally biased region" description="Polar residues" evidence="1">
    <location>
        <begin position="217"/>
        <end position="227"/>
    </location>
</feature>
<keyword evidence="3" id="KW-1185">Reference proteome</keyword>
<feature type="compositionally biased region" description="Basic residues" evidence="1">
    <location>
        <begin position="460"/>
        <end position="469"/>
    </location>
</feature>
<feature type="compositionally biased region" description="Low complexity" evidence="1">
    <location>
        <begin position="206"/>
        <end position="216"/>
    </location>
</feature>
<feature type="region of interest" description="Disordered" evidence="1">
    <location>
        <begin position="1"/>
        <end position="43"/>
    </location>
</feature>
<feature type="compositionally biased region" description="Low complexity" evidence="1">
    <location>
        <begin position="680"/>
        <end position="689"/>
    </location>
</feature>
<feature type="compositionally biased region" description="Polar residues" evidence="1">
    <location>
        <begin position="497"/>
        <end position="511"/>
    </location>
</feature>
<feature type="region of interest" description="Disordered" evidence="1">
    <location>
        <begin position="327"/>
        <end position="357"/>
    </location>
</feature>
<feature type="compositionally biased region" description="Low complexity" evidence="1">
    <location>
        <begin position="187"/>
        <end position="199"/>
    </location>
</feature>
<feature type="region of interest" description="Disordered" evidence="1">
    <location>
        <begin position="168"/>
        <end position="229"/>
    </location>
</feature>
<dbReference type="EMBL" id="CAICTM010000190">
    <property type="protein sequence ID" value="CAB9504285.1"/>
    <property type="molecule type" value="Genomic_DNA"/>
</dbReference>
<dbReference type="AlphaFoldDB" id="A0A9N8DLK1"/>